<comment type="caution">
    <text evidence="2">The sequence shown here is derived from an EMBL/GenBank/DDBJ whole genome shotgun (WGS) entry which is preliminary data.</text>
</comment>
<evidence type="ECO:0000313" key="3">
    <source>
        <dbReference type="Proteomes" id="UP000260773"/>
    </source>
</evidence>
<protein>
    <submittedName>
        <fullName evidence="2">DUF3783 domain-containing protein</fullName>
    </submittedName>
</protein>
<organism evidence="2 3">
    <name type="scientific">Coprococcus catus</name>
    <dbReference type="NCBI Taxonomy" id="116085"/>
    <lineage>
        <taxon>Bacteria</taxon>
        <taxon>Bacillati</taxon>
        <taxon>Bacillota</taxon>
        <taxon>Clostridia</taxon>
        <taxon>Lachnospirales</taxon>
        <taxon>Lachnospiraceae</taxon>
        <taxon>Coprococcus</taxon>
    </lineage>
</organism>
<evidence type="ECO:0000313" key="2">
    <source>
        <dbReference type="EMBL" id="RGB81319.1"/>
    </source>
</evidence>
<dbReference type="Proteomes" id="UP000260773">
    <property type="component" value="Unassembled WGS sequence"/>
</dbReference>
<dbReference type="Pfam" id="PF12646">
    <property type="entry name" value="DUF3783"/>
    <property type="match status" value="1"/>
</dbReference>
<name>A0A3E2TR84_9FIRM</name>
<feature type="region of interest" description="Disordered" evidence="1">
    <location>
        <begin position="119"/>
        <end position="138"/>
    </location>
</feature>
<sequence>MKQNGAVYFYNLNSERGRQIRMLCLTLGLKIRVVDRAQYTEAIGAIAGVPGYSLSGETYKGEGFEDEMLILKGFTGGMLDSFLHGFRKMKIQPVALKAVLTEANCGWNSLELHDELVKEHESMHSQTPSEVTDNKETE</sequence>
<dbReference type="InterPro" id="IPR016621">
    <property type="entry name" value="UCP014543"/>
</dbReference>
<gene>
    <name evidence="2" type="ORF">DW070_04060</name>
</gene>
<reference evidence="2 3" key="1">
    <citation type="submission" date="2018-08" db="EMBL/GenBank/DDBJ databases">
        <title>A genome reference for cultivated species of the human gut microbiota.</title>
        <authorList>
            <person name="Zou Y."/>
            <person name="Xue W."/>
            <person name="Luo G."/>
        </authorList>
    </citation>
    <scope>NUCLEOTIDE SEQUENCE [LARGE SCALE GENOMIC DNA]</scope>
    <source>
        <strain evidence="2 3">AF45-17</strain>
    </source>
</reference>
<dbReference type="RefSeq" id="WP_117527371.1">
    <property type="nucleotide sequence ID" value="NZ_JAMXUZ010000001.1"/>
</dbReference>
<evidence type="ECO:0000256" key="1">
    <source>
        <dbReference type="SAM" id="MobiDB-lite"/>
    </source>
</evidence>
<dbReference type="EMBL" id="QVEP01000006">
    <property type="protein sequence ID" value="RGB81319.1"/>
    <property type="molecule type" value="Genomic_DNA"/>
</dbReference>
<accession>A0A3E2TR84</accession>
<proteinExistence type="predicted"/>
<dbReference type="AlphaFoldDB" id="A0A3E2TR84"/>